<organism evidence="4 5">
    <name type="scientific">Candidatus Wallbacteria bacterium HGW-Wallbacteria-1</name>
    <dbReference type="NCBI Taxonomy" id="2013854"/>
    <lineage>
        <taxon>Bacteria</taxon>
        <taxon>Candidatus Walliibacteriota</taxon>
    </lineage>
</organism>
<dbReference type="Pfam" id="PF07662">
    <property type="entry name" value="Nucleos_tra2_C"/>
    <property type="match status" value="1"/>
</dbReference>
<feature type="chain" id="PRO_5014813269" description="Concentrative nucleoside transporter C-terminal domain-containing protein" evidence="2">
    <location>
        <begin position="20"/>
        <end position="327"/>
    </location>
</feature>
<evidence type="ECO:0000256" key="1">
    <source>
        <dbReference type="SAM" id="Phobius"/>
    </source>
</evidence>
<dbReference type="GO" id="GO:0015293">
    <property type="term" value="F:symporter activity"/>
    <property type="evidence" value="ECO:0007669"/>
    <property type="project" value="TreeGrafter"/>
</dbReference>
<dbReference type="GO" id="GO:0005886">
    <property type="term" value="C:plasma membrane"/>
    <property type="evidence" value="ECO:0007669"/>
    <property type="project" value="TreeGrafter"/>
</dbReference>
<dbReference type="GO" id="GO:0005337">
    <property type="term" value="F:nucleoside transmembrane transporter activity"/>
    <property type="evidence" value="ECO:0007669"/>
    <property type="project" value="InterPro"/>
</dbReference>
<dbReference type="InterPro" id="IPR008276">
    <property type="entry name" value="C_nuclsd_transpt"/>
</dbReference>
<gene>
    <name evidence="4" type="ORF">CVV64_03340</name>
</gene>
<feature type="signal peptide" evidence="2">
    <location>
        <begin position="1"/>
        <end position="19"/>
    </location>
</feature>
<comment type="caution">
    <text evidence="4">The sequence shown here is derived from an EMBL/GenBank/DDBJ whole genome shotgun (WGS) entry which is preliminary data.</text>
</comment>
<dbReference type="InterPro" id="IPR011657">
    <property type="entry name" value="CNT_C_dom"/>
</dbReference>
<keyword evidence="1" id="KW-0812">Transmembrane</keyword>
<evidence type="ECO:0000313" key="4">
    <source>
        <dbReference type="EMBL" id="PKK91819.1"/>
    </source>
</evidence>
<name>A0A2N1PTZ4_9BACT</name>
<dbReference type="EMBL" id="PGXC01000002">
    <property type="protein sequence ID" value="PKK91819.1"/>
    <property type="molecule type" value="Genomic_DNA"/>
</dbReference>
<evidence type="ECO:0000259" key="3">
    <source>
        <dbReference type="Pfam" id="PF07662"/>
    </source>
</evidence>
<keyword evidence="1" id="KW-1133">Transmembrane helix</keyword>
<proteinExistence type="predicted"/>
<dbReference type="PANTHER" id="PTHR10590:SF4">
    <property type="entry name" value="SOLUTE CARRIER FAMILY 28 MEMBER 3"/>
    <property type="match status" value="1"/>
</dbReference>
<feature type="domain" description="Concentrative nucleoside transporter C-terminal" evidence="3">
    <location>
        <begin position="203"/>
        <end position="324"/>
    </location>
</feature>
<sequence>MLLAFIALIYMFNAALLFAADTVNIYAFGRDPYHPVMDVKSFGGKTISPGDTIVLNADKNKGIENAVSAVVAKASTDFRTTFTDNIPELEEGLTFRVSGPDGREIGMGSEFTVHGLNTASVIIPSYGDLALPEGSSISFLLKDNPALSGKDVILSVKTSETTATLALGEGIYIPSATGLSYEVRDAAGAVKFAGSKMKCTGGVKVNMEVLLGWLFAPFAFVMGVPLKDCNIIGMLLGEKIVLNEFFAYSHLGRLLTDPTISLSPRSIVIATYALCGFANFQSIAIQIGGIGGIAPNRRHDLARLGLKSMIAGSIAAFMTATIAGILV</sequence>
<keyword evidence="1" id="KW-0472">Membrane</keyword>
<protein>
    <recommendedName>
        <fullName evidence="3">Concentrative nucleoside transporter C-terminal domain-containing protein</fullName>
    </recommendedName>
</protein>
<dbReference type="Proteomes" id="UP000233256">
    <property type="component" value="Unassembled WGS sequence"/>
</dbReference>
<feature type="transmembrane region" description="Helical" evidence="1">
    <location>
        <begin position="269"/>
        <end position="294"/>
    </location>
</feature>
<accession>A0A2N1PTZ4</accession>
<reference evidence="4 5" key="1">
    <citation type="journal article" date="2017" name="ISME J.">
        <title>Potential for microbial H2 and metal transformations associated with novel bacteria and archaea in deep terrestrial subsurface sediments.</title>
        <authorList>
            <person name="Hernsdorf A.W."/>
            <person name="Amano Y."/>
            <person name="Miyakawa K."/>
            <person name="Ise K."/>
            <person name="Suzuki Y."/>
            <person name="Anantharaman K."/>
            <person name="Probst A."/>
            <person name="Burstein D."/>
            <person name="Thomas B.C."/>
            <person name="Banfield J.F."/>
        </authorList>
    </citation>
    <scope>NUCLEOTIDE SEQUENCE [LARGE SCALE GENOMIC DNA]</scope>
    <source>
        <strain evidence="4">HGW-Wallbacteria-1</strain>
    </source>
</reference>
<evidence type="ECO:0000256" key="2">
    <source>
        <dbReference type="SAM" id="SignalP"/>
    </source>
</evidence>
<evidence type="ECO:0000313" key="5">
    <source>
        <dbReference type="Proteomes" id="UP000233256"/>
    </source>
</evidence>
<dbReference type="PANTHER" id="PTHR10590">
    <property type="entry name" value="SODIUM/NUCLEOSIDE COTRANSPORTER"/>
    <property type="match status" value="1"/>
</dbReference>
<dbReference type="AlphaFoldDB" id="A0A2N1PTZ4"/>
<keyword evidence="2" id="KW-0732">Signal</keyword>
<feature type="transmembrane region" description="Helical" evidence="1">
    <location>
        <begin position="306"/>
        <end position="326"/>
    </location>
</feature>